<dbReference type="Proteomes" id="UP000276133">
    <property type="component" value="Unassembled WGS sequence"/>
</dbReference>
<proteinExistence type="predicted"/>
<sequence>MVNSGVRGSPNNFRASSGLEGPVQQKWLGAFGANLFKLLELLELLEKTCFNIISQTPVFTALSTRTTVFNIFISIYTSSSSVLSSSLSETKSLNNNFVKKSLFYTTLIKWSINGLSMIQILELQGLKFSF</sequence>
<protein>
    <submittedName>
        <fullName evidence="1">Uncharacterized protein</fullName>
    </submittedName>
</protein>
<evidence type="ECO:0000313" key="1">
    <source>
        <dbReference type="EMBL" id="RNA31256.1"/>
    </source>
</evidence>
<comment type="caution">
    <text evidence="1">The sequence shown here is derived from an EMBL/GenBank/DDBJ whole genome shotgun (WGS) entry which is preliminary data.</text>
</comment>
<dbReference type="EMBL" id="REGN01001962">
    <property type="protein sequence ID" value="RNA31256.1"/>
    <property type="molecule type" value="Genomic_DNA"/>
</dbReference>
<accession>A0A3M7S631</accession>
<keyword evidence="2" id="KW-1185">Reference proteome</keyword>
<gene>
    <name evidence="1" type="ORF">BpHYR1_042467</name>
</gene>
<name>A0A3M7S631_BRAPC</name>
<reference evidence="1 2" key="1">
    <citation type="journal article" date="2018" name="Sci. Rep.">
        <title>Genomic signatures of local adaptation to the degree of environmental predictability in rotifers.</title>
        <authorList>
            <person name="Franch-Gras L."/>
            <person name="Hahn C."/>
            <person name="Garcia-Roger E.M."/>
            <person name="Carmona M.J."/>
            <person name="Serra M."/>
            <person name="Gomez A."/>
        </authorList>
    </citation>
    <scope>NUCLEOTIDE SEQUENCE [LARGE SCALE GENOMIC DNA]</scope>
    <source>
        <strain evidence="1">HYR1</strain>
    </source>
</reference>
<evidence type="ECO:0000313" key="2">
    <source>
        <dbReference type="Proteomes" id="UP000276133"/>
    </source>
</evidence>
<dbReference type="AlphaFoldDB" id="A0A3M7S631"/>
<organism evidence="1 2">
    <name type="scientific">Brachionus plicatilis</name>
    <name type="common">Marine rotifer</name>
    <name type="synonym">Brachionus muelleri</name>
    <dbReference type="NCBI Taxonomy" id="10195"/>
    <lineage>
        <taxon>Eukaryota</taxon>
        <taxon>Metazoa</taxon>
        <taxon>Spiralia</taxon>
        <taxon>Gnathifera</taxon>
        <taxon>Rotifera</taxon>
        <taxon>Eurotatoria</taxon>
        <taxon>Monogononta</taxon>
        <taxon>Pseudotrocha</taxon>
        <taxon>Ploima</taxon>
        <taxon>Brachionidae</taxon>
        <taxon>Brachionus</taxon>
    </lineage>
</organism>